<evidence type="ECO:0000259" key="7">
    <source>
        <dbReference type="PROSITE" id="PS50048"/>
    </source>
</evidence>
<dbReference type="Proteomes" id="UP000774326">
    <property type="component" value="Unassembled WGS sequence"/>
</dbReference>
<reference evidence="8" key="2">
    <citation type="submission" date="2021-01" db="EMBL/GenBank/DDBJ databases">
        <authorList>
            <person name="Schikora-Tamarit M.A."/>
        </authorList>
    </citation>
    <scope>NUCLEOTIDE SEQUENCE</scope>
    <source>
        <strain evidence="8">CBS2887</strain>
    </source>
</reference>
<feature type="compositionally biased region" description="Polar residues" evidence="5">
    <location>
        <begin position="1"/>
        <end position="13"/>
    </location>
</feature>
<dbReference type="GO" id="GO:0006351">
    <property type="term" value="P:DNA-templated transcription"/>
    <property type="evidence" value="ECO:0007669"/>
    <property type="project" value="InterPro"/>
</dbReference>
<comment type="subcellular location">
    <subcellularLocation>
        <location evidence="1">Nucleus</location>
    </subcellularLocation>
</comment>
<proteinExistence type="predicted"/>
<keyword evidence="6" id="KW-1133">Transmembrane helix</keyword>
<dbReference type="CDD" id="cd12148">
    <property type="entry name" value="fungal_TF_MHR"/>
    <property type="match status" value="1"/>
</dbReference>
<keyword evidence="9" id="KW-1185">Reference proteome</keyword>
<dbReference type="PROSITE" id="PS00463">
    <property type="entry name" value="ZN2_CY6_FUNGAL_1"/>
    <property type="match status" value="1"/>
</dbReference>
<keyword evidence="2" id="KW-0479">Metal-binding</keyword>
<dbReference type="PANTHER" id="PTHR31001:SF88">
    <property type="entry name" value="TRANSCRIPTION FACTOR PDR3"/>
    <property type="match status" value="1"/>
</dbReference>
<organism evidence="8 9">
    <name type="scientific">Wickerhamomyces pijperi</name>
    <name type="common">Yeast</name>
    <name type="synonym">Pichia pijperi</name>
    <dbReference type="NCBI Taxonomy" id="599730"/>
    <lineage>
        <taxon>Eukaryota</taxon>
        <taxon>Fungi</taxon>
        <taxon>Dikarya</taxon>
        <taxon>Ascomycota</taxon>
        <taxon>Saccharomycotina</taxon>
        <taxon>Saccharomycetes</taxon>
        <taxon>Phaffomycetales</taxon>
        <taxon>Wickerhamomycetaceae</taxon>
        <taxon>Wickerhamomyces</taxon>
    </lineage>
</organism>
<keyword evidence="6" id="KW-0472">Membrane</keyword>
<dbReference type="GO" id="GO:0005634">
    <property type="term" value="C:nucleus"/>
    <property type="evidence" value="ECO:0007669"/>
    <property type="project" value="UniProtKB-SubCell"/>
</dbReference>
<dbReference type="InterPro" id="IPR036864">
    <property type="entry name" value="Zn2-C6_fun-type_DNA-bd_sf"/>
</dbReference>
<evidence type="ECO:0000256" key="5">
    <source>
        <dbReference type="SAM" id="MobiDB-lite"/>
    </source>
</evidence>
<reference evidence="8" key="1">
    <citation type="journal article" date="2021" name="Open Biol.">
        <title>Shared evolutionary footprints suggest mitochondrial oxidative damage underlies multiple complex I losses in fungi.</title>
        <authorList>
            <person name="Schikora-Tamarit M.A."/>
            <person name="Marcet-Houben M."/>
            <person name="Nosek J."/>
            <person name="Gabaldon T."/>
        </authorList>
    </citation>
    <scope>NUCLEOTIDE SEQUENCE</scope>
    <source>
        <strain evidence="8">CBS2887</strain>
    </source>
</reference>
<evidence type="ECO:0000256" key="4">
    <source>
        <dbReference type="ARBA" id="ARBA00023242"/>
    </source>
</evidence>
<dbReference type="InterPro" id="IPR001138">
    <property type="entry name" value="Zn2Cys6_DnaBD"/>
</dbReference>
<dbReference type="EMBL" id="JAEUBG010004464">
    <property type="protein sequence ID" value="KAH3681340.1"/>
    <property type="molecule type" value="Genomic_DNA"/>
</dbReference>
<name>A0A9P8Q181_WICPI</name>
<dbReference type="GO" id="GO:0008270">
    <property type="term" value="F:zinc ion binding"/>
    <property type="evidence" value="ECO:0007669"/>
    <property type="project" value="InterPro"/>
</dbReference>
<dbReference type="Pfam" id="PF04082">
    <property type="entry name" value="Fungal_trans"/>
    <property type="match status" value="1"/>
</dbReference>
<accession>A0A9P8Q181</accession>
<gene>
    <name evidence="8" type="ORF">WICPIJ_007693</name>
</gene>
<evidence type="ECO:0000256" key="6">
    <source>
        <dbReference type="SAM" id="Phobius"/>
    </source>
</evidence>
<dbReference type="AlphaFoldDB" id="A0A9P8Q181"/>
<dbReference type="SUPFAM" id="SSF57701">
    <property type="entry name" value="Zn2/Cys6 DNA-binding domain"/>
    <property type="match status" value="1"/>
</dbReference>
<protein>
    <recommendedName>
        <fullName evidence="7">Zn(2)-C6 fungal-type domain-containing protein</fullName>
    </recommendedName>
</protein>
<keyword evidence="3" id="KW-0862">Zinc</keyword>
<evidence type="ECO:0000256" key="2">
    <source>
        <dbReference type="ARBA" id="ARBA00022723"/>
    </source>
</evidence>
<dbReference type="SMART" id="SM00066">
    <property type="entry name" value="GAL4"/>
    <property type="match status" value="1"/>
</dbReference>
<dbReference type="OrthoDB" id="1747771at2759"/>
<evidence type="ECO:0000313" key="8">
    <source>
        <dbReference type="EMBL" id="KAH3681340.1"/>
    </source>
</evidence>
<dbReference type="GO" id="GO:0000981">
    <property type="term" value="F:DNA-binding transcription factor activity, RNA polymerase II-specific"/>
    <property type="evidence" value="ECO:0007669"/>
    <property type="project" value="InterPro"/>
</dbReference>
<comment type="caution">
    <text evidence="8">The sequence shown here is derived from an EMBL/GenBank/DDBJ whole genome shotgun (WGS) entry which is preliminary data.</text>
</comment>
<keyword evidence="6" id="KW-0812">Transmembrane</keyword>
<dbReference type="InterPro" id="IPR007219">
    <property type="entry name" value="XnlR_reg_dom"/>
</dbReference>
<sequence>MESINQLPTQLQPHNEKRSKKSTACGPCRKSRKRCDHSIPCSTCKNSNKAAKCLESPPSSLSTFQESIKPNSGFMRVSKPPNPQHRHDSVSTTRPVVQLPSFSVPETVTTTMSPLTATGSPPYVLSSWGTQYGRVTPHEDLEVLREQNLFLSKKVQDLEQQLNAQINHIQQPKLTDLFRVNSDQLDFLRRMIIHTKLPPKPIVDFLVNFFFDNSIDQAHVIHTPTFRLQYEAFWSLVPYQDSIPMIDPLYISLLFAVMAASLIFVPSALIRGSPEYLQFFRNENYANFLHDDWSITTRQLMAAYVNDGDKPDRIVKLQIMSTLKIYLSSTDQFEVLDSFILPQAVMCAYRFKMDCPSSLSDPSLSVLEIELRKRTWWDLCAYDTSRALELGRKPLIQSTLSNIPFPENCDDADLTFTVCESKPSKIQTDTSFLIIQSHITKAMNGAFNIHSTEDANAVFKQLNSIDQQLSLINKSKPDFYKMEGISKNQDNKLAAFQANVIHITICIHRFRLFSSYIPLNLQSSIPQIICQTSIDFLFKKSKYLELLYELDNEPIFLTQLKLVTSALMMQLTAIISGHFKKSSVQQDVKMIVSYLASIDNKQILFVKPKSLSNKVKILVHLKNKMERSSVDLNKVNLNVNALVQDNSSLRELIDFENHDINYKPTMEKLKINMTQLALISDEARWNAVSFQNVLDQISDKPEYIEEVENCHKSYLAVLKRWIEVSS</sequence>
<dbReference type="PANTHER" id="PTHR31001">
    <property type="entry name" value="UNCHARACTERIZED TRANSCRIPTIONAL REGULATORY PROTEIN"/>
    <property type="match status" value="1"/>
</dbReference>
<keyword evidence="4" id="KW-0539">Nucleus</keyword>
<dbReference type="PROSITE" id="PS50048">
    <property type="entry name" value="ZN2_CY6_FUNGAL_2"/>
    <property type="match status" value="1"/>
</dbReference>
<feature type="region of interest" description="Disordered" evidence="5">
    <location>
        <begin position="1"/>
        <end position="36"/>
    </location>
</feature>
<evidence type="ECO:0000256" key="1">
    <source>
        <dbReference type="ARBA" id="ARBA00004123"/>
    </source>
</evidence>
<dbReference type="Pfam" id="PF00172">
    <property type="entry name" value="Zn_clus"/>
    <property type="match status" value="1"/>
</dbReference>
<evidence type="ECO:0000256" key="3">
    <source>
        <dbReference type="ARBA" id="ARBA00022833"/>
    </source>
</evidence>
<evidence type="ECO:0000313" key="9">
    <source>
        <dbReference type="Proteomes" id="UP000774326"/>
    </source>
</evidence>
<dbReference type="CDD" id="cd00067">
    <property type="entry name" value="GAL4"/>
    <property type="match status" value="1"/>
</dbReference>
<dbReference type="InterPro" id="IPR050613">
    <property type="entry name" value="Sec_Metabolite_Reg"/>
</dbReference>
<feature type="transmembrane region" description="Helical" evidence="6">
    <location>
        <begin position="249"/>
        <end position="270"/>
    </location>
</feature>
<feature type="domain" description="Zn(2)-C6 fungal-type" evidence="7">
    <location>
        <begin position="24"/>
        <end position="53"/>
    </location>
</feature>
<dbReference type="GO" id="GO:0003677">
    <property type="term" value="F:DNA binding"/>
    <property type="evidence" value="ECO:0007669"/>
    <property type="project" value="InterPro"/>
</dbReference>